<evidence type="ECO:0000256" key="10">
    <source>
        <dbReference type="SAM" id="Phobius"/>
    </source>
</evidence>
<dbReference type="Gene3D" id="1.10.287.130">
    <property type="match status" value="1"/>
</dbReference>
<keyword evidence="5" id="KW-0547">Nucleotide-binding</keyword>
<dbReference type="GO" id="GO:0005524">
    <property type="term" value="F:ATP binding"/>
    <property type="evidence" value="ECO:0007669"/>
    <property type="project" value="UniProtKB-KW"/>
</dbReference>
<dbReference type="OrthoDB" id="1931120at2"/>
<accession>A0A5C7A211</accession>
<evidence type="ECO:0000259" key="11">
    <source>
        <dbReference type="Pfam" id="PF02518"/>
    </source>
</evidence>
<evidence type="ECO:0000256" key="5">
    <source>
        <dbReference type="ARBA" id="ARBA00022741"/>
    </source>
</evidence>
<keyword evidence="10" id="KW-1133">Transmembrane helix</keyword>
<keyword evidence="9" id="KW-0175">Coiled coil</keyword>
<evidence type="ECO:0000256" key="6">
    <source>
        <dbReference type="ARBA" id="ARBA00022777"/>
    </source>
</evidence>
<feature type="coiled-coil region" evidence="9">
    <location>
        <begin position="142"/>
        <end position="169"/>
    </location>
</feature>
<proteinExistence type="predicted"/>
<dbReference type="PANTHER" id="PTHR43065:SF10">
    <property type="entry name" value="PEROXIDE STRESS-ACTIVATED HISTIDINE KINASE MAK3"/>
    <property type="match status" value="1"/>
</dbReference>
<evidence type="ECO:0000313" key="13">
    <source>
        <dbReference type="Proteomes" id="UP000321903"/>
    </source>
</evidence>
<keyword evidence="8" id="KW-0902">Two-component regulatory system</keyword>
<comment type="caution">
    <text evidence="12">The sequence shown here is derived from an EMBL/GenBank/DDBJ whole genome shotgun (WGS) entry which is preliminary data.</text>
</comment>
<dbReference type="Gene3D" id="3.40.190.10">
    <property type="entry name" value="Periplasmic binding protein-like II"/>
    <property type="match status" value="1"/>
</dbReference>
<keyword evidence="4" id="KW-0808">Transferase</keyword>
<dbReference type="GO" id="GO:0000155">
    <property type="term" value="F:phosphorelay sensor kinase activity"/>
    <property type="evidence" value="ECO:0007669"/>
    <property type="project" value="InterPro"/>
</dbReference>
<gene>
    <name evidence="12" type="ORF">ES754_00895</name>
</gene>
<dbReference type="InterPro" id="IPR036097">
    <property type="entry name" value="HisK_dim/P_sf"/>
</dbReference>
<feature type="transmembrane region" description="Helical" evidence="10">
    <location>
        <begin position="12"/>
        <end position="34"/>
    </location>
</feature>
<evidence type="ECO:0000256" key="2">
    <source>
        <dbReference type="ARBA" id="ARBA00012438"/>
    </source>
</evidence>
<keyword evidence="10" id="KW-0812">Transmembrane</keyword>
<comment type="catalytic activity">
    <reaction evidence="1">
        <text>ATP + protein L-histidine = ADP + protein N-phospho-L-histidine.</text>
        <dbReference type="EC" id="2.7.13.3"/>
    </reaction>
</comment>
<feature type="transmembrane region" description="Helical" evidence="10">
    <location>
        <begin position="376"/>
        <end position="394"/>
    </location>
</feature>
<evidence type="ECO:0000313" key="12">
    <source>
        <dbReference type="EMBL" id="TXD97577.1"/>
    </source>
</evidence>
<dbReference type="InterPro" id="IPR003661">
    <property type="entry name" value="HisK_dim/P_dom"/>
</dbReference>
<dbReference type="Pfam" id="PF12974">
    <property type="entry name" value="Phosphonate-bd"/>
    <property type="match status" value="1"/>
</dbReference>
<organism evidence="12 13">
    <name type="scientific">Psychrobacter frigidicola</name>
    <dbReference type="NCBI Taxonomy" id="45611"/>
    <lineage>
        <taxon>Bacteria</taxon>
        <taxon>Pseudomonadati</taxon>
        <taxon>Pseudomonadota</taxon>
        <taxon>Gammaproteobacteria</taxon>
        <taxon>Moraxellales</taxon>
        <taxon>Moraxellaceae</taxon>
        <taxon>Psychrobacter</taxon>
    </lineage>
</organism>
<dbReference type="EMBL" id="VORZ01000001">
    <property type="protein sequence ID" value="TXD97577.1"/>
    <property type="molecule type" value="Genomic_DNA"/>
</dbReference>
<reference evidence="12 13" key="1">
    <citation type="submission" date="2019-08" db="EMBL/GenBank/DDBJ databases">
        <title>Genome sequence of Psychrobacter frigidicola ACAM304 (type strain).</title>
        <authorList>
            <person name="Bowman J.P."/>
        </authorList>
    </citation>
    <scope>NUCLEOTIDE SEQUENCE [LARGE SCALE GENOMIC DNA]</scope>
    <source>
        <strain evidence="12 13">ACAM 304</strain>
    </source>
</reference>
<dbReference type="InterPro" id="IPR003594">
    <property type="entry name" value="HATPase_dom"/>
</dbReference>
<dbReference type="RefSeq" id="WP_147221205.1">
    <property type="nucleotide sequence ID" value="NZ_CAJGYY010000001.1"/>
</dbReference>
<dbReference type="SUPFAM" id="SSF47384">
    <property type="entry name" value="Homodimeric domain of signal transducing histidine kinase"/>
    <property type="match status" value="1"/>
</dbReference>
<dbReference type="Proteomes" id="UP000321903">
    <property type="component" value="Unassembled WGS sequence"/>
</dbReference>
<evidence type="ECO:0000256" key="4">
    <source>
        <dbReference type="ARBA" id="ARBA00022679"/>
    </source>
</evidence>
<dbReference type="InterPro" id="IPR036890">
    <property type="entry name" value="HATPase_C_sf"/>
</dbReference>
<feature type="domain" description="Histidine kinase/HSP90-like ATPase" evidence="11">
    <location>
        <begin position="572"/>
        <end position="698"/>
    </location>
</feature>
<evidence type="ECO:0000256" key="9">
    <source>
        <dbReference type="SAM" id="Coils"/>
    </source>
</evidence>
<dbReference type="SUPFAM" id="SSF53850">
    <property type="entry name" value="Periplasmic binding protein-like II"/>
    <property type="match status" value="1"/>
</dbReference>
<evidence type="ECO:0000256" key="8">
    <source>
        <dbReference type="ARBA" id="ARBA00023012"/>
    </source>
</evidence>
<evidence type="ECO:0000256" key="7">
    <source>
        <dbReference type="ARBA" id="ARBA00022840"/>
    </source>
</evidence>
<evidence type="ECO:0000256" key="1">
    <source>
        <dbReference type="ARBA" id="ARBA00000085"/>
    </source>
</evidence>
<dbReference type="AlphaFoldDB" id="A0A5C7A211"/>
<dbReference type="Gene3D" id="3.30.565.10">
    <property type="entry name" value="Histidine kinase-like ATPase, C-terminal domain"/>
    <property type="match status" value="1"/>
</dbReference>
<dbReference type="PANTHER" id="PTHR43065">
    <property type="entry name" value="SENSOR HISTIDINE KINASE"/>
    <property type="match status" value="1"/>
</dbReference>
<sequence length="732" mass="82536">MQLWQYKQQVRIVRALLDALIFSIVIAGLALSIIDKANAQTYYLGVLAPQGELAAQQRWQPWLSELNKKLKGDTVVLVPLALDNWQQQIEAQKFAFVLGPQVQFIRMDTKGWRWLATLQANTQTVKSNEFKISDVKQSDFKTDEQYKLYKQLENELALAKQNKADKVINRSIAMEQIASALWVKADSDIQQLRDLQHRKVVAVDPDAFAGYLLAAHLLQQNGVTPNDYETQFVGYPIELTLSTLASGAVDAAIAPLCLMEEMAGQGKIDQSQYRLINPVATDSNCQSSTKIYPNWTLAATNQAPMALTEQINQYLFTSGSQRSNSGANAAIDNTELRWLAPESNSDAERILYEMNRHPAQRQLGAYVIDWIQSHRIWVSLIFFIIMISTINYGWMSWLAWRRRQQIIVQNQMLRDYDQQLRQSERFAVIGEMSGAIAHEINQPLATIQNYAQGLLIRSQNSAVNTNKATNNGNLEQETSENEILRKEAVDKELIEKEKVENALQQIVNQTERVAAVISNIRRWAGRSQADEVSVDIAATYQQCIMLLGEKATGISFWFVSDYQQLQLPSLVLDQLLINSVLNAQQQGATTIMLRCQKVDYVGASWLALYITDDAGGFDEARLTDHQAANQSRNQQLHEQQAMHSTKAEGLGLGLMICQRLCKSLGGMMQLSNVNVRDELDAVKSLDSSYQQRIKRSLNSTVQLIQTDSSYPLMKTTGAQVTLYLPLHLVDNK</sequence>
<dbReference type="SUPFAM" id="SSF55874">
    <property type="entry name" value="ATPase domain of HSP90 chaperone/DNA topoisomerase II/histidine kinase"/>
    <property type="match status" value="1"/>
</dbReference>
<name>A0A5C7A211_9GAMM</name>
<dbReference type="EC" id="2.7.13.3" evidence="2"/>
<keyword evidence="7" id="KW-0067">ATP-binding</keyword>
<keyword evidence="3" id="KW-0597">Phosphoprotein</keyword>
<keyword evidence="10" id="KW-0472">Membrane</keyword>
<protein>
    <recommendedName>
        <fullName evidence="2">histidine kinase</fullName>
        <ecNumber evidence="2">2.7.13.3</ecNumber>
    </recommendedName>
</protein>
<keyword evidence="13" id="KW-1185">Reference proteome</keyword>
<dbReference type="Pfam" id="PF02518">
    <property type="entry name" value="HATPase_c"/>
    <property type="match status" value="1"/>
</dbReference>
<evidence type="ECO:0000256" key="3">
    <source>
        <dbReference type="ARBA" id="ARBA00022553"/>
    </source>
</evidence>
<dbReference type="CDD" id="cd00082">
    <property type="entry name" value="HisKA"/>
    <property type="match status" value="1"/>
</dbReference>
<keyword evidence="6" id="KW-0418">Kinase</keyword>